<evidence type="ECO:0000313" key="4">
    <source>
        <dbReference type="Proteomes" id="UP000594468"/>
    </source>
</evidence>
<dbReference type="Proteomes" id="UP000594468">
    <property type="component" value="Chromosome"/>
</dbReference>
<dbReference type="Gene3D" id="3.40.50.1390">
    <property type="entry name" value="Resolvase, N-terminal catalytic domain"/>
    <property type="match status" value="1"/>
</dbReference>
<dbReference type="Pfam" id="PF00239">
    <property type="entry name" value="Resolvase"/>
    <property type="match status" value="1"/>
</dbReference>
<dbReference type="CDD" id="cd00338">
    <property type="entry name" value="Ser_Recombinase"/>
    <property type="match status" value="1"/>
</dbReference>
<dbReference type="GO" id="GO:0000150">
    <property type="term" value="F:DNA strand exchange activity"/>
    <property type="evidence" value="ECO:0007669"/>
    <property type="project" value="InterPro"/>
</dbReference>
<reference evidence="3 4" key="1">
    <citation type="submission" date="2020-02" db="EMBL/GenBank/DDBJ databases">
        <authorList>
            <person name="Zheng R.K."/>
            <person name="Sun C.M."/>
        </authorList>
    </citation>
    <scope>NUCLEOTIDE SEQUENCE [LARGE SCALE GENOMIC DNA]</scope>
    <source>
        <strain evidence="4">rifampicinis</strain>
    </source>
</reference>
<evidence type="ECO:0000313" key="3">
    <source>
        <dbReference type="EMBL" id="QPC81730.1"/>
    </source>
</evidence>
<feature type="domain" description="Recombinase" evidence="2">
    <location>
        <begin position="152"/>
        <end position="274"/>
    </location>
</feature>
<dbReference type="InterPro" id="IPR038109">
    <property type="entry name" value="DNA_bind_recomb_sf"/>
</dbReference>
<dbReference type="SMART" id="SM00857">
    <property type="entry name" value="Resolvase"/>
    <property type="match status" value="1"/>
</dbReference>
<dbReference type="SUPFAM" id="SSF53041">
    <property type="entry name" value="Resolvase-like"/>
    <property type="match status" value="1"/>
</dbReference>
<protein>
    <submittedName>
        <fullName evidence="3">Recombinase family protein</fullName>
    </submittedName>
</protein>
<dbReference type="InterPro" id="IPR036162">
    <property type="entry name" value="Resolvase-like_N_sf"/>
</dbReference>
<dbReference type="KEGG" id="pmet:G4Y79_18845"/>
<proteinExistence type="predicted"/>
<dbReference type="PROSITE" id="PS51736">
    <property type="entry name" value="RECOMBINASES_3"/>
    <property type="match status" value="1"/>
</dbReference>
<dbReference type="PANTHER" id="PTHR30461:SF23">
    <property type="entry name" value="DNA RECOMBINASE-RELATED"/>
    <property type="match status" value="1"/>
</dbReference>
<evidence type="ECO:0000259" key="2">
    <source>
        <dbReference type="PROSITE" id="PS51737"/>
    </source>
</evidence>
<dbReference type="InterPro" id="IPR011109">
    <property type="entry name" value="DNA_bind_recombinase_dom"/>
</dbReference>
<dbReference type="InterPro" id="IPR006119">
    <property type="entry name" value="Resolv_N"/>
</dbReference>
<dbReference type="Pfam" id="PF07508">
    <property type="entry name" value="Recombinase"/>
    <property type="match status" value="1"/>
</dbReference>
<dbReference type="GO" id="GO:0003677">
    <property type="term" value="F:DNA binding"/>
    <property type="evidence" value="ECO:0007669"/>
    <property type="project" value="InterPro"/>
</dbReference>
<name>A0A7S8E7D2_9CHLR</name>
<sequence>MSQDRQRFNINRALLERSDLVVVDEYTDTMSGRTPKRAGYQRLLDDARSGCFSHVAVENAERFGRNDTEALIAIDELHEHGIVVRFADYPDLDPIDADDRLLITISFTLARRESLKLGERVRGGLYAKLRNGGYTTRAPDGYLNVERKADTPASSKMGRYERWIETDPQQFKVWRLVWNLLLTDKHSLAEICEHLHLRGFRYRTGRPFIEIKNDRRKPAVNTLSKIFHNWFYAGWVVSEKASIPPKTVKGHWKPVVTTEEFERGLEILSYRSRHRIAKRRHFYLLKELVYLHNEDTGNLTKLTGSTSNSSRKSGGTAYYCVWSSNINIKCEIIDDQIAQLIKQIHINPDQTLAIQDAYTKEVAEKLGHLRPSEEKQLEDALKAISEEETRTARLYAIGKITDEVWDLLWQEWQDKRRSIQTSLVSLNRQHEAHIADLDAALTIISKVSILYSNLGRDDQRSVLHEMVDKIVVNRFGTVVNMVLLPPFSYLKHISDQVKAEEMQAVVDGNEKSSRSATASQCSEYISVSR</sequence>
<dbReference type="EMBL" id="CP062983">
    <property type="protein sequence ID" value="QPC81730.1"/>
    <property type="molecule type" value="Genomic_DNA"/>
</dbReference>
<dbReference type="InterPro" id="IPR050639">
    <property type="entry name" value="SSR_resolvase"/>
</dbReference>
<dbReference type="Gene3D" id="3.90.1750.20">
    <property type="entry name" value="Putative Large Serine Recombinase, Chain B, Domain 2"/>
    <property type="match status" value="1"/>
</dbReference>
<organism evidence="3 4">
    <name type="scientific">Phototrophicus methaneseepsis</name>
    <dbReference type="NCBI Taxonomy" id="2710758"/>
    <lineage>
        <taxon>Bacteria</taxon>
        <taxon>Bacillati</taxon>
        <taxon>Chloroflexota</taxon>
        <taxon>Candidatus Thermofontia</taxon>
        <taxon>Phototrophicales</taxon>
        <taxon>Phototrophicaceae</taxon>
        <taxon>Phototrophicus</taxon>
    </lineage>
</organism>
<evidence type="ECO:0000259" key="1">
    <source>
        <dbReference type="PROSITE" id="PS51736"/>
    </source>
</evidence>
<feature type="domain" description="Resolvase/invertase-type recombinase catalytic" evidence="1">
    <location>
        <begin position="1"/>
        <end position="132"/>
    </location>
</feature>
<dbReference type="PANTHER" id="PTHR30461">
    <property type="entry name" value="DNA-INVERTASE FROM LAMBDOID PROPHAGE"/>
    <property type="match status" value="1"/>
</dbReference>
<keyword evidence="4" id="KW-1185">Reference proteome</keyword>
<gene>
    <name evidence="3" type="ORF">G4Y79_18845</name>
</gene>
<dbReference type="PROSITE" id="PS51737">
    <property type="entry name" value="RECOMBINASE_DNA_BIND"/>
    <property type="match status" value="1"/>
</dbReference>
<dbReference type="AlphaFoldDB" id="A0A7S8E7D2"/>
<accession>A0A7S8E7D2</accession>